<accession>A0A0D1Z589</accession>
<dbReference type="VEuPathDB" id="FungiDB:PV09_01079"/>
<dbReference type="GeneID" id="27309052"/>
<dbReference type="Proteomes" id="UP000053259">
    <property type="component" value="Unassembled WGS sequence"/>
</dbReference>
<gene>
    <name evidence="1" type="ORF">PV09_01079</name>
</gene>
<reference evidence="1 2" key="1">
    <citation type="submission" date="2015-01" db="EMBL/GenBank/DDBJ databases">
        <title>The Genome Sequence of Ochroconis gallopava CBS43764.</title>
        <authorList>
            <consortium name="The Broad Institute Genomics Platform"/>
            <person name="Cuomo C."/>
            <person name="de Hoog S."/>
            <person name="Gorbushina A."/>
            <person name="Stielow B."/>
            <person name="Teixiera M."/>
            <person name="Abouelleil A."/>
            <person name="Chapman S.B."/>
            <person name="Priest M."/>
            <person name="Young S.K."/>
            <person name="Wortman J."/>
            <person name="Nusbaum C."/>
            <person name="Birren B."/>
        </authorList>
    </citation>
    <scope>NUCLEOTIDE SEQUENCE [LARGE SCALE GENOMIC DNA]</scope>
    <source>
        <strain evidence="1 2">CBS 43764</strain>
    </source>
</reference>
<protein>
    <submittedName>
        <fullName evidence="1">Uncharacterized protein</fullName>
    </submittedName>
</protein>
<organism evidence="1 2">
    <name type="scientific">Verruconis gallopava</name>
    <dbReference type="NCBI Taxonomy" id="253628"/>
    <lineage>
        <taxon>Eukaryota</taxon>
        <taxon>Fungi</taxon>
        <taxon>Dikarya</taxon>
        <taxon>Ascomycota</taxon>
        <taxon>Pezizomycotina</taxon>
        <taxon>Dothideomycetes</taxon>
        <taxon>Pleosporomycetidae</taxon>
        <taxon>Venturiales</taxon>
        <taxon>Sympoventuriaceae</taxon>
        <taxon>Verruconis</taxon>
    </lineage>
</organism>
<evidence type="ECO:0000313" key="2">
    <source>
        <dbReference type="Proteomes" id="UP000053259"/>
    </source>
</evidence>
<name>A0A0D1Z589_9PEZI</name>
<sequence length="179" mass="19067">MSRTTAKALERTITSLKLCDDGHESGAGSHTAAKERATSRFAAAQKLFEDQAASQLNTHTPGPLIRQRTNTTASLYAKLNHPAPEFISSPFLEGRVPVPDNGSLTNVAMSSKAWHVPKLDLASALALSSSLSSPVDTGSMPGLAVVRQLGTAGTINLLYLTAWMKAIARQGWLREAREG</sequence>
<dbReference type="InParanoid" id="A0A0D1Z589"/>
<dbReference type="HOGENOM" id="CLU_1504598_0_0_1"/>
<dbReference type="RefSeq" id="XP_016218016.1">
    <property type="nucleotide sequence ID" value="XM_016353921.1"/>
</dbReference>
<dbReference type="EMBL" id="KN847531">
    <property type="protein sequence ID" value="KIW08147.1"/>
    <property type="molecule type" value="Genomic_DNA"/>
</dbReference>
<keyword evidence="2" id="KW-1185">Reference proteome</keyword>
<proteinExistence type="predicted"/>
<evidence type="ECO:0000313" key="1">
    <source>
        <dbReference type="EMBL" id="KIW08147.1"/>
    </source>
</evidence>
<dbReference type="AlphaFoldDB" id="A0A0D1Z589"/>